<dbReference type="AlphaFoldDB" id="A0A3M4K670"/>
<name>A0A3M4K670_PSESF</name>
<organism evidence="2 3">
    <name type="scientific">Pseudomonas syringae pv. actinidiae</name>
    <dbReference type="NCBI Taxonomy" id="103796"/>
    <lineage>
        <taxon>Bacteria</taxon>
        <taxon>Pseudomonadati</taxon>
        <taxon>Pseudomonadota</taxon>
        <taxon>Gammaproteobacteria</taxon>
        <taxon>Pseudomonadales</taxon>
        <taxon>Pseudomonadaceae</taxon>
        <taxon>Pseudomonas</taxon>
        <taxon>Pseudomonas syringae</taxon>
    </lineage>
</organism>
<reference evidence="2 3" key="1">
    <citation type="submission" date="2018-08" db="EMBL/GenBank/DDBJ databases">
        <title>Recombination of ecologically and evolutionarily significant loci maintains genetic cohesion in the Pseudomonas syringae species complex.</title>
        <authorList>
            <person name="Dillon M."/>
            <person name="Thakur S."/>
            <person name="Almeida R.N.D."/>
            <person name="Weir B.S."/>
            <person name="Guttman D.S."/>
        </authorList>
    </citation>
    <scope>NUCLEOTIDE SEQUENCE [LARGE SCALE GENOMIC DNA]</scope>
    <source>
        <strain evidence="2 3">ICMP 19074</strain>
    </source>
</reference>
<dbReference type="Proteomes" id="UP000273140">
    <property type="component" value="Unassembled WGS sequence"/>
</dbReference>
<feature type="region of interest" description="Disordered" evidence="1">
    <location>
        <begin position="22"/>
        <end position="49"/>
    </location>
</feature>
<accession>A0A3M4K670</accession>
<comment type="caution">
    <text evidence="2">The sequence shown here is derived from an EMBL/GenBank/DDBJ whole genome shotgun (WGS) entry which is preliminary data.</text>
</comment>
<evidence type="ECO:0000256" key="1">
    <source>
        <dbReference type="SAM" id="MobiDB-lite"/>
    </source>
</evidence>
<protein>
    <submittedName>
        <fullName evidence="2">Uncharacterized protein</fullName>
    </submittedName>
</protein>
<sequence>MGERYRRKRSAPALWAKELRMEARQGQKPARQGFGSRQPYPVKGTAQNRHDANRYLLGIRMLAKGFAKQALHHHRGRAFERVLLTADLEAHRVNVNNSRSMAQRA</sequence>
<evidence type="ECO:0000313" key="2">
    <source>
        <dbReference type="EMBL" id="RMQ24752.1"/>
    </source>
</evidence>
<proteinExistence type="predicted"/>
<evidence type="ECO:0000313" key="3">
    <source>
        <dbReference type="Proteomes" id="UP000273140"/>
    </source>
</evidence>
<dbReference type="EMBL" id="RBRB01000400">
    <property type="protein sequence ID" value="RMQ24752.1"/>
    <property type="molecule type" value="Genomic_DNA"/>
</dbReference>
<gene>
    <name evidence="2" type="ORF">ALQ07_200007</name>
</gene>